<sequence length="122" mass="12963">MSSNSNSKPPTNGETSTLTSKMASAGSGMIGVIIFSLVSVGMFIGAFVSMSNFVGSKDDWNLIKPQITKIWILTLIGTFGLIIAALLYFIQDSARTIYFILVLSCLTLGLSFSSLAIAAISR</sequence>
<evidence type="ECO:0000313" key="2">
    <source>
        <dbReference type="EMBL" id="QHT20425.1"/>
    </source>
</evidence>
<evidence type="ECO:0000256" key="1">
    <source>
        <dbReference type="SAM" id="Phobius"/>
    </source>
</evidence>
<feature type="transmembrane region" description="Helical" evidence="1">
    <location>
        <begin position="70"/>
        <end position="90"/>
    </location>
</feature>
<dbReference type="EMBL" id="MN739677">
    <property type="protein sequence ID" value="QHT20425.1"/>
    <property type="molecule type" value="Genomic_DNA"/>
</dbReference>
<keyword evidence="1" id="KW-1133">Transmembrane helix</keyword>
<keyword evidence="1" id="KW-0472">Membrane</keyword>
<organism evidence="2">
    <name type="scientific">viral metagenome</name>
    <dbReference type="NCBI Taxonomy" id="1070528"/>
    <lineage>
        <taxon>unclassified sequences</taxon>
        <taxon>metagenomes</taxon>
        <taxon>organismal metagenomes</taxon>
    </lineage>
</organism>
<keyword evidence="1" id="KW-0812">Transmembrane</keyword>
<accession>A0A6C0DZ32</accession>
<feature type="transmembrane region" description="Helical" evidence="1">
    <location>
        <begin position="96"/>
        <end position="120"/>
    </location>
</feature>
<name>A0A6C0DZ32_9ZZZZ</name>
<protein>
    <submittedName>
        <fullName evidence="2">Uncharacterized protein</fullName>
    </submittedName>
</protein>
<dbReference type="AlphaFoldDB" id="A0A6C0DZ32"/>
<proteinExistence type="predicted"/>
<feature type="transmembrane region" description="Helical" evidence="1">
    <location>
        <begin position="28"/>
        <end position="49"/>
    </location>
</feature>
<reference evidence="2" key="1">
    <citation type="journal article" date="2020" name="Nature">
        <title>Giant virus diversity and host interactions through global metagenomics.</title>
        <authorList>
            <person name="Schulz F."/>
            <person name="Roux S."/>
            <person name="Paez-Espino D."/>
            <person name="Jungbluth S."/>
            <person name="Walsh D.A."/>
            <person name="Denef V.J."/>
            <person name="McMahon K.D."/>
            <person name="Konstantinidis K.T."/>
            <person name="Eloe-Fadrosh E.A."/>
            <person name="Kyrpides N.C."/>
            <person name="Woyke T."/>
        </authorList>
    </citation>
    <scope>NUCLEOTIDE SEQUENCE</scope>
    <source>
        <strain evidence="2">GVMAG-M-3300023174-60</strain>
    </source>
</reference>